<accession>A0AC61QR78</accession>
<comment type="caution">
    <text evidence="1">The sequence shown here is derived from an EMBL/GenBank/DDBJ whole genome shotgun (WGS) entry which is preliminary data.</text>
</comment>
<gene>
    <name evidence="1" type="ORF">E5358_05620</name>
</gene>
<sequence>MTESIKTAIKAINKWIFFGWNYPSIEHEWTNIHGEKKFEVVPVFLTEIKWTCNFDHILSKWHIATRTKNSNAYLVEFYAELGNENRRLLLKWVIDNYNDERTICEDDSEECSEAQILAKIREWAEHIPYYLSYREGYARGYREGMIRAHKLVMSMITGEPFEE</sequence>
<name>A0AC61QR78_9BACT</name>
<evidence type="ECO:0000313" key="2">
    <source>
        <dbReference type="Proteomes" id="UP000308886"/>
    </source>
</evidence>
<dbReference type="Proteomes" id="UP000308886">
    <property type="component" value="Unassembled WGS sequence"/>
</dbReference>
<organism evidence="1 2">
    <name type="scientific">Palleniella muris</name>
    <dbReference type="NCBI Taxonomy" id="3038145"/>
    <lineage>
        <taxon>Bacteria</taxon>
        <taxon>Pseudomonadati</taxon>
        <taxon>Bacteroidota</taxon>
        <taxon>Bacteroidia</taxon>
        <taxon>Bacteroidales</taxon>
        <taxon>Prevotellaceae</taxon>
        <taxon>Palleniella</taxon>
    </lineage>
</organism>
<protein>
    <submittedName>
        <fullName evidence="1">Uncharacterized protein</fullName>
    </submittedName>
</protein>
<proteinExistence type="predicted"/>
<dbReference type="EMBL" id="SRZC01000007">
    <property type="protein sequence ID" value="TGX82816.1"/>
    <property type="molecule type" value="Genomic_DNA"/>
</dbReference>
<evidence type="ECO:0000313" key="1">
    <source>
        <dbReference type="EMBL" id="TGX82816.1"/>
    </source>
</evidence>
<reference evidence="1" key="1">
    <citation type="submission" date="2019-04" db="EMBL/GenBank/DDBJ databases">
        <title>Microbes associate with the intestines of laboratory mice.</title>
        <authorList>
            <person name="Navarre W."/>
            <person name="Wong E."/>
            <person name="Huang K."/>
            <person name="Tropini C."/>
            <person name="Ng K."/>
            <person name="Yu B."/>
        </authorList>
    </citation>
    <scope>NUCLEOTIDE SEQUENCE</scope>
    <source>
        <strain evidence="1">NM73_A23</strain>
    </source>
</reference>
<keyword evidence="2" id="KW-1185">Reference proteome</keyword>